<proteinExistence type="predicted"/>
<evidence type="ECO:0000313" key="2">
    <source>
        <dbReference type="Proteomes" id="UP000682713"/>
    </source>
</evidence>
<dbReference type="Proteomes" id="UP000682713">
    <property type="component" value="Unassembled WGS sequence"/>
</dbReference>
<keyword evidence="2" id="KW-1185">Reference proteome</keyword>
<dbReference type="AlphaFoldDB" id="A0A942YJF4"/>
<dbReference type="RefSeq" id="WP_213109303.1">
    <property type="nucleotide sequence ID" value="NZ_JAGYPJ010000001.1"/>
</dbReference>
<protein>
    <submittedName>
        <fullName evidence="1">Uncharacterized protein</fullName>
    </submittedName>
</protein>
<dbReference type="EMBL" id="JAGYPJ010000001">
    <property type="protein sequence ID" value="MBS4198557.1"/>
    <property type="molecule type" value="Genomic_DNA"/>
</dbReference>
<name>A0A942YJF4_9BACI</name>
<evidence type="ECO:0000313" key="1">
    <source>
        <dbReference type="EMBL" id="MBS4198557.1"/>
    </source>
</evidence>
<sequence>MSRIKQVAEKSSNWLENIQSANVEIINLRELGIVFCESILSKNDMLNLLRNNDIPINHPDEFPLSLLDMRRNEILSFANNVFFSSSPNKTDFQIEWAQIIGGIAISYARHGDIPVVSALVKIAAILRLKGPLLDESHIFLLDQQNIDGSFGFFDREWKLCNDSKIEEAETHIKLRLTVEVLWALAELSQQPSEENERMHFIV</sequence>
<reference evidence="1 2" key="1">
    <citation type="submission" date="2021-05" db="EMBL/GenBank/DDBJ databases">
        <title>Novel Bacillus species.</title>
        <authorList>
            <person name="Liu G."/>
        </authorList>
    </citation>
    <scope>NUCLEOTIDE SEQUENCE [LARGE SCALE GENOMIC DNA]</scope>
    <source>
        <strain evidence="1 2">FJAT-49732</strain>
    </source>
</reference>
<gene>
    <name evidence="1" type="ORF">KHA93_02700</name>
</gene>
<organism evidence="1 2">
    <name type="scientific">Lederbergia citrisecunda</name>
    <dbReference type="NCBI Taxonomy" id="2833583"/>
    <lineage>
        <taxon>Bacteria</taxon>
        <taxon>Bacillati</taxon>
        <taxon>Bacillota</taxon>
        <taxon>Bacilli</taxon>
        <taxon>Bacillales</taxon>
        <taxon>Bacillaceae</taxon>
        <taxon>Lederbergia</taxon>
    </lineage>
</organism>
<comment type="caution">
    <text evidence="1">The sequence shown here is derived from an EMBL/GenBank/DDBJ whole genome shotgun (WGS) entry which is preliminary data.</text>
</comment>
<accession>A0A942YJF4</accession>